<evidence type="ECO:0000256" key="5">
    <source>
        <dbReference type="ARBA" id="ARBA00022801"/>
    </source>
</evidence>
<feature type="binding site" evidence="12">
    <location>
        <position position="449"/>
    </location>
    <ligand>
        <name>Zn(2+)</name>
        <dbReference type="ChEBI" id="CHEBI:29105"/>
        <label>1</label>
    </ligand>
</feature>
<dbReference type="GO" id="GO:0043138">
    <property type="term" value="F:3'-5' DNA helicase activity"/>
    <property type="evidence" value="ECO:0007669"/>
    <property type="project" value="UniProtKB-EC"/>
</dbReference>
<dbReference type="Pfam" id="PF00270">
    <property type="entry name" value="DEAD"/>
    <property type="match status" value="1"/>
</dbReference>
<evidence type="ECO:0000256" key="6">
    <source>
        <dbReference type="ARBA" id="ARBA00022806"/>
    </source>
</evidence>
<evidence type="ECO:0000256" key="7">
    <source>
        <dbReference type="ARBA" id="ARBA00022833"/>
    </source>
</evidence>
<evidence type="ECO:0000256" key="1">
    <source>
        <dbReference type="ARBA" id="ARBA00022515"/>
    </source>
</evidence>
<dbReference type="NCBIfam" id="NF004070">
    <property type="entry name" value="PRK05580.2-2"/>
    <property type="match status" value="1"/>
</dbReference>
<comment type="similarity">
    <text evidence="12">Belongs to the helicase family. PriA subfamily.</text>
</comment>
<sequence>MAPGETTFPAPDPAMLAPGSRVAVLLPLPLAGAYDYVVGPDQPLAPGQVVEVPLGRRRLAGVVWGPGAGAVEAGRLKPTGAVRPVPPLTRAMRALVDWVAAYTLSPPGAVLKMVLAEPAALTAPPPRLGLKAAHPEGLRLTEARQKILAAATLPLPAAELARRAGTTPAAVQRLKAAGGLIEVPLPEALPDWPAPPPGPTLSPDQAAAAQTLGAAIGQGFAVTLLEGVTGSGKTEVYFEAIARALEADRQVLVLVPEIALTAPWLARFEARFGAPPAVWHSGLGKAARKRTWRAVAEGTAAVVVGARSALFLPFARPGLIIVDEEHEAAFKQEDGGVIYQARDMAVVRGRMEAVPVILASATPSLETRANVAAGRYGRVHLPERHGGARLPTVALVDLKRHPPGNADFGRAWLAAPLVQAITETLAEDGQVMLFLNRRGYAPLTLCRACGHRLACPTCTAWLVEHRRGGRLMCHHCGHQAPRPETCPACGAVDSLIACGPGVERLAEEVAHRFPEARQAVAASDTLGSPEAVARLLDDLAERRLDVVIGTQVLAKGHHIPGLTLVGVVDGDLGLGGADLRAGERTWQMLHQVAGRAGRAERPGRVLIQTHLPDHPLMQALAAGDDAAFLELENESRRLTGMPPYGRLAAIIVSAPSAQAAEETAMTLAAHAPRQPGIEVLGPAEPALALLRGRHRRRLLIKCRRDQRLQPLITAWLAPLTPPPGVRVTVDVDPYSFA</sequence>
<dbReference type="InterPro" id="IPR042115">
    <property type="entry name" value="PriA_3primeBD_sf"/>
</dbReference>
<evidence type="ECO:0000259" key="13">
    <source>
        <dbReference type="PROSITE" id="PS51192"/>
    </source>
</evidence>
<dbReference type="InterPro" id="IPR027417">
    <property type="entry name" value="P-loop_NTPase"/>
</dbReference>
<dbReference type="HAMAP" id="MF_00983">
    <property type="entry name" value="PriA"/>
    <property type="match status" value="1"/>
</dbReference>
<dbReference type="SMART" id="SM00487">
    <property type="entry name" value="DEXDc"/>
    <property type="match status" value="1"/>
</dbReference>
<dbReference type="InterPro" id="IPR040498">
    <property type="entry name" value="PriA_CRR"/>
</dbReference>
<feature type="binding site" evidence="12">
    <location>
        <position position="476"/>
    </location>
    <ligand>
        <name>Zn(2+)</name>
        <dbReference type="ChEBI" id="CHEBI:29105"/>
        <label>2</label>
    </ligand>
</feature>
<dbReference type="Gene3D" id="3.40.1440.60">
    <property type="entry name" value="PriA, 3(prime) DNA-binding domain"/>
    <property type="match status" value="1"/>
</dbReference>
<dbReference type="InterPro" id="IPR014001">
    <property type="entry name" value="Helicase_ATP-bd"/>
</dbReference>
<feature type="binding site" evidence="12">
    <location>
        <position position="489"/>
    </location>
    <ligand>
        <name>Zn(2+)</name>
        <dbReference type="ChEBI" id="CHEBI:29105"/>
        <label>1</label>
    </ligand>
</feature>
<gene>
    <name evidence="12" type="primary">priA</name>
    <name evidence="14" type="ORF">SAMN05421742_101534</name>
</gene>
<evidence type="ECO:0000256" key="12">
    <source>
        <dbReference type="HAMAP-Rule" id="MF_00983"/>
    </source>
</evidence>
<dbReference type="EC" id="5.6.2.4" evidence="12"/>
<feature type="binding site" evidence="12">
    <location>
        <position position="458"/>
    </location>
    <ligand>
        <name>Zn(2+)</name>
        <dbReference type="ChEBI" id="CHEBI:29105"/>
        <label>2</label>
    </ligand>
</feature>
<dbReference type="EMBL" id="FNCV01000001">
    <property type="protein sequence ID" value="SDG54580.1"/>
    <property type="molecule type" value="Genomic_DNA"/>
</dbReference>
<keyword evidence="3 12" id="KW-0479">Metal-binding</keyword>
<dbReference type="SMART" id="SM00490">
    <property type="entry name" value="HELICc"/>
    <property type="match status" value="1"/>
</dbReference>
<keyword evidence="10 12" id="KW-0413">Isomerase</keyword>
<dbReference type="FunFam" id="3.40.50.300:FF:000489">
    <property type="entry name" value="Primosome assembly protein PriA"/>
    <property type="match status" value="1"/>
</dbReference>
<dbReference type="GO" id="GO:0006270">
    <property type="term" value="P:DNA replication initiation"/>
    <property type="evidence" value="ECO:0007669"/>
    <property type="project" value="TreeGrafter"/>
</dbReference>
<keyword evidence="15" id="KW-1185">Reference proteome</keyword>
<organism evidence="14 15">
    <name type="scientific">Roseospirillum parvum</name>
    <dbReference type="NCBI Taxonomy" id="83401"/>
    <lineage>
        <taxon>Bacteria</taxon>
        <taxon>Pseudomonadati</taxon>
        <taxon>Pseudomonadota</taxon>
        <taxon>Alphaproteobacteria</taxon>
        <taxon>Rhodospirillales</taxon>
        <taxon>Rhodospirillaceae</taxon>
        <taxon>Roseospirillum</taxon>
    </lineage>
</organism>
<dbReference type="PROSITE" id="PS51192">
    <property type="entry name" value="HELICASE_ATP_BIND_1"/>
    <property type="match status" value="1"/>
</dbReference>
<dbReference type="GO" id="GO:0008270">
    <property type="term" value="F:zinc ion binding"/>
    <property type="evidence" value="ECO:0007669"/>
    <property type="project" value="UniProtKB-UniRule"/>
</dbReference>
<dbReference type="Gene3D" id="3.40.50.300">
    <property type="entry name" value="P-loop containing nucleotide triphosphate hydrolases"/>
    <property type="match status" value="2"/>
</dbReference>
<comment type="catalytic activity">
    <reaction evidence="12">
        <text>Couples ATP hydrolysis with the unwinding of duplex DNA by translocating in the 3'-5' direction.</text>
        <dbReference type="EC" id="5.6.2.4"/>
    </reaction>
</comment>
<evidence type="ECO:0000256" key="9">
    <source>
        <dbReference type="ARBA" id="ARBA00023125"/>
    </source>
</evidence>
<keyword evidence="2 12" id="KW-0235">DNA replication</keyword>
<comment type="subunit">
    <text evidence="12">Component of the replication restart primosome.</text>
</comment>
<dbReference type="InterPro" id="IPR011545">
    <property type="entry name" value="DEAD/DEAH_box_helicase_dom"/>
</dbReference>
<keyword evidence="9 12" id="KW-0238">DNA-binding</keyword>
<keyword evidence="8 12" id="KW-0067">ATP-binding</keyword>
<name>A0A1G7V6K1_9PROT</name>
<feature type="domain" description="Helicase ATP-binding" evidence="13">
    <location>
        <begin position="214"/>
        <end position="381"/>
    </location>
</feature>
<dbReference type="GO" id="GO:0016887">
    <property type="term" value="F:ATP hydrolysis activity"/>
    <property type="evidence" value="ECO:0007669"/>
    <property type="project" value="RHEA"/>
</dbReference>
<evidence type="ECO:0000256" key="10">
    <source>
        <dbReference type="ARBA" id="ARBA00023235"/>
    </source>
</evidence>
<evidence type="ECO:0000256" key="11">
    <source>
        <dbReference type="ARBA" id="ARBA00048988"/>
    </source>
</evidence>
<dbReference type="PANTHER" id="PTHR30580:SF0">
    <property type="entry name" value="PRIMOSOMAL PROTEIN N"/>
    <property type="match status" value="1"/>
</dbReference>
<evidence type="ECO:0000313" key="14">
    <source>
        <dbReference type="EMBL" id="SDG54580.1"/>
    </source>
</evidence>
<evidence type="ECO:0000256" key="3">
    <source>
        <dbReference type="ARBA" id="ARBA00022723"/>
    </source>
</evidence>
<comment type="cofactor">
    <cofactor evidence="12">
        <name>Zn(2+)</name>
        <dbReference type="ChEBI" id="CHEBI:29105"/>
    </cofactor>
    <text evidence="12">Binds 2 zinc ions per subunit.</text>
</comment>
<dbReference type="Pfam" id="PF18319">
    <property type="entry name" value="Zn_ribbon_PriA"/>
    <property type="match status" value="1"/>
</dbReference>
<dbReference type="InterPro" id="IPR001650">
    <property type="entry name" value="Helicase_C-like"/>
</dbReference>
<evidence type="ECO:0000256" key="8">
    <source>
        <dbReference type="ARBA" id="ARBA00022840"/>
    </source>
</evidence>
<evidence type="ECO:0000256" key="4">
    <source>
        <dbReference type="ARBA" id="ARBA00022741"/>
    </source>
</evidence>
<dbReference type="RefSeq" id="WP_218119454.1">
    <property type="nucleotide sequence ID" value="NZ_FNCV01000001.1"/>
</dbReference>
<keyword evidence="6 12" id="KW-0347">Helicase</keyword>
<dbReference type="GO" id="GO:0005524">
    <property type="term" value="F:ATP binding"/>
    <property type="evidence" value="ECO:0007669"/>
    <property type="project" value="UniProtKB-UniRule"/>
</dbReference>
<comment type="catalytic activity">
    <reaction evidence="11 12">
        <text>ATP + H2O = ADP + phosphate + H(+)</text>
        <dbReference type="Rhea" id="RHEA:13065"/>
        <dbReference type="ChEBI" id="CHEBI:15377"/>
        <dbReference type="ChEBI" id="CHEBI:15378"/>
        <dbReference type="ChEBI" id="CHEBI:30616"/>
        <dbReference type="ChEBI" id="CHEBI:43474"/>
        <dbReference type="ChEBI" id="CHEBI:456216"/>
        <dbReference type="EC" id="5.6.2.4"/>
    </reaction>
</comment>
<dbReference type="CDD" id="cd17929">
    <property type="entry name" value="DEXHc_priA"/>
    <property type="match status" value="1"/>
</dbReference>
<dbReference type="InterPro" id="IPR041222">
    <property type="entry name" value="PriA_3primeBD"/>
</dbReference>
<evidence type="ECO:0000256" key="2">
    <source>
        <dbReference type="ARBA" id="ARBA00022705"/>
    </source>
</evidence>
<dbReference type="Pfam" id="PF18074">
    <property type="entry name" value="PriA_C"/>
    <property type="match status" value="1"/>
</dbReference>
<dbReference type="GO" id="GO:0006302">
    <property type="term" value="P:double-strand break repair"/>
    <property type="evidence" value="ECO:0007669"/>
    <property type="project" value="InterPro"/>
</dbReference>
<dbReference type="NCBIfam" id="TIGR00595">
    <property type="entry name" value="priA"/>
    <property type="match status" value="1"/>
</dbReference>
<dbReference type="PANTHER" id="PTHR30580">
    <property type="entry name" value="PRIMOSOMAL PROTEIN N"/>
    <property type="match status" value="1"/>
</dbReference>
<feature type="binding site" evidence="12">
    <location>
        <position position="473"/>
    </location>
    <ligand>
        <name>Zn(2+)</name>
        <dbReference type="ChEBI" id="CHEBI:29105"/>
        <label>2</label>
    </ligand>
</feature>
<accession>A0A1G7V6K1</accession>
<dbReference type="InterPro" id="IPR041236">
    <property type="entry name" value="PriA_C"/>
</dbReference>
<keyword evidence="5 12" id="KW-0378">Hydrolase</keyword>
<dbReference type="Pfam" id="PF17764">
    <property type="entry name" value="PriA_3primeBD"/>
    <property type="match status" value="1"/>
</dbReference>
<comment type="function">
    <text evidence="12">Initiates the restart of stalled replication forks, which reloads the replicative helicase on sites other than the origin of replication. Recognizes and binds to abandoned replication forks and remodels them to uncover a helicase loading site. Promotes assembly of the primosome at these replication forks.</text>
</comment>
<dbReference type="GO" id="GO:0006310">
    <property type="term" value="P:DNA recombination"/>
    <property type="evidence" value="ECO:0007669"/>
    <property type="project" value="InterPro"/>
</dbReference>
<dbReference type="AlphaFoldDB" id="A0A1G7V6K1"/>
<keyword evidence="4 12" id="KW-0547">Nucleotide-binding</keyword>
<feature type="binding site" evidence="12">
    <location>
        <position position="446"/>
    </location>
    <ligand>
        <name>Zn(2+)</name>
        <dbReference type="ChEBI" id="CHEBI:29105"/>
        <label>1</label>
    </ligand>
</feature>
<feature type="binding site" evidence="12">
    <location>
        <position position="486"/>
    </location>
    <ligand>
        <name>Zn(2+)</name>
        <dbReference type="ChEBI" id="CHEBI:29105"/>
        <label>1</label>
    </ligand>
</feature>
<proteinExistence type="inferred from homology"/>
<dbReference type="SUPFAM" id="SSF52540">
    <property type="entry name" value="P-loop containing nucleoside triphosphate hydrolases"/>
    <property type="match status" value="2"/>
</dbReference>
<dbReference type="STRING" id="83401.SAMN05421742_101534"/>
<feature type="binding site" evidence="12">
    <location>
        <position position="455"/>
    </location>
    <ligand>
        <name>Zn(2+)</name>
        <dbReference type="ChEBI" id="CHEBI:29105"/>
        <label>2</label>
    </ligand>
</feature>
<keyword evidence="7 12" id="KW-0862">Zinc</keyword>
<evidence type="ECO:0000313" key="15">
    <source>
        <dbReference type="Proteomes" id="UP000217076"/>
    </source>
</evidence>
<dbReference type="GO" id="GO:0003677">
    <property type="term" value="F:DNA binding"/>
    <property type="evidence" value="ECO:0007669"/>
    <property type="project" value="UniProtKB-UniRule"/>
</dbReference>
<reference evidence="15" key="1">
    <citation type="submission" date="2016-10" db="EMBL/GenBank/DDBJ databases">
        <authorList>
            <person name="Varghese N."/>
            <person name="Submissions S."/>
        </authorList>
    </citation>
    <scope>NUCLEOTIDE SEQUENCE [LARGE SCALE GENOMIC DNA]</scope>
    <source>
        <strain evidence="15">930I</strain>
    </source>
</reference>
<dbReference type="GO" id="GO:1990077">
    <property type="term" value="C:primosome complex"/>
    <property type="evidence" value="ECO:0007669"/>
    <property type="project" value="UniProtKB-UniRule"/>
</dbReference>
<dbReference type="Proteomes" id="UP000217076">
    <property type="component" value="Unassembled WGS sequence"/>
</dbReference>
<keyword evidence="1 12" id="KW-0639">Primosome</keyword>
<dbReference type="InterPro" id="IPR005259">
    <property type="entry name" value="PriA"/>
</dbReference>
<dbReference type="GO" id="GO:0006269">
    <property type="term" value="P:DNA replication, synthesis of primer"/>
    <property type="evidence" value="ECO:0007669"/>
    <property type="project" value="UniProtKB-KW"/>
</dbReference>
<protein>
    <recommendedName>
        <fullName evidence="12">Replication restart protein PriA</fullName>
    </recommendedName>
    <alternativeName>
        <fullName evidence="12">ATP-dependent DNA helicase PriA</fullName>
        <ecNumber evidence="12">5.6.2.4</ecNumber>
    </alternativeName>
    <alternativeName>
        <fullName evidence="12">DNA 3'-5' helicase PriA</fullName>
    </alternativeName>
</protein>